<accession>A0A6M3JI93</accession>
<evidence type="ECO:0000313" key="1">
    <source>
        <dbReference type="EMBL" id="QJA69470.1"/>
    </source>
</evidence>
<sequence length="61" mass="7132">MEKDRHELHKTLHNLAEVAMVLDGIPREDLLPTIEETLFEQAQKLVMNYDTLEEKVDDRVA</sequence>
<evidence type="ECO:0000313" key="2">
    <source>
        <dbReference type="EMBL" id="QJA95578.1"/>
    </source>
</evidence>
<gene>
    <name evidence="1" type="ORF">MM415A04568_0007</name>
    <name evidence="2" type="ORF">MM415B05280_0004</name>
</gene>
<dbReference type="AlphaFoldDB" id="A0A6M3JI93"/>
<reference evidence="1" key="1">
    <citation type="submission" date="2020-03" db="EMBL/GenBank/DDBJ databases">
        <title>The deep terrestrial virosphere.</title>
        <authorList>
            <person name="Holmfeldt K."/>
            <person name="Nilsson E."/>
            <person name="Simone D."/>
            <person name="Lopez-Fernandez M."/>
            <person name="Wu X."/>
            <person name="de Brujin I."/>
            <person name="Lundin D."/>
            <person name="Andersson A."/>
            <person name="Bertilsson S."/>
            <person name="Dopson M."/>
        </authorList>
    </citation>
    <scope>NUCLEOTIDE SEQUENCE</scope>
    <source>
        <strain evidence="1">MM415A04568</strain>
        <strain evidence="2">MM415B05280</strain>
    </source>
</reference>
<proteinExistence type="predicted"/>
<organism evidence="1">
    <name type="scientific">viral metagenome</name>
    <dbReference type="NCBI Taxonomy" id="1070528"/>
    <lineage>
        <taxon>unclassified sequences</taxon>
        <taxon>metagenomes</taxon>
        <taxon>organismal metagenomes</taxon>
    </lineage>
</organism>
<dbReference type="EMBL" id="MT143326">
    <property type="protein sequence ID" value="QJA95578.1"/>
    <property type="molecule type" value="Genomic_DNA"/>
</dbReference>
<protein>
    <submittedName>
        <fullName evidence="1">Uncharacterized protein</fullName>
    </submittedName>
</protein>
<name>A0A6M3JI93_9ZZZZ</name>
<dbReference type="EMBL" id="MT141708">
    <property type="protein sequence ID" value="QJA69470.1"/>
    <property type="molecule type" value="Genomic_DNA"/>
</dbReference>